<dbReference type="EC" id="2.4.2.31" evidence="2"/>
<gene>
    <name evidence="2" type="ORF">BboS125_00069</name>
</gene>
<proteinExistence type="predicted"/>
<dbReference type="EMBL" id="MH884509">
    <property type="protein sequence ID" value="AYP68438.1"/>
    <property type="molecule type" value="Genomic_DNA"/>
</dbReference>
<dbReference type="Pfam" id="PF04233">
    <property type="entry name" value="Phage_Mu_F"/>
    <property type="match status" value="1"/>
</dbReference>
<evidence type="ECO:0000313" key="3">
    <source>
        <dbReference type="Proteomes" id="UP000275028"/>
    </source>
</evidence>
<feature type="domain" description="Phage head morphogenesis" evidence="1">
    <location>
        <begin position="182"/>
        <end position="293"/>
    </location>
</feature>
<dbReference type="InterPro" id="IPR006528">
    <property type="entry name" value="Phage_head_morphogenesis_dom"/>
</dbReference>
<name>A0A3G3BVZ8_9CAUD</name>
<organism evidence="2 3">
    <name type="scientific">Bacillus phage vB_BboS-125</name>
    <dbReference type="NCBI Taxonomy" id="2419618"/>
    <lineage>
        <taxon>Viruses</taxon>
        <taxon>Duplodnaviria</taxon>
        <taxon>Heunggongvirae</taxon>
        <taxon>Uroviricota</taxon>
        <taxon>Caudoviricetes</taxon>
        <taxon>Elmenteitavirus</taxon>
        <taxon>Elmenteitavirus ev125</taxon>
    </lineage>
</organism>
<reference evidence="2 3" key="1">
    <citation type="submission" date="2018-09" db="EMBL/GenBank/DDBJ databases">
        <title>Comparative Genomic Analysis of Eight Novel Haloalkaliphilic Bacteriophages from Lake Elmenteita, Kenya.</title>
        <authorList>
            <person name="Akhwale J.K."/>
        </authorList>
    </citation>
    <scope>NUCLEOTIDE SEQUENCE [LARGE SCALE GENOMIC DNA]</scope>
</reference>
<keyword evidence="2" id="KW-0808">Transferase</keyword>
<accession>A0A3G3BVZ8</accession>
<dbReference type="Proteomes" id="UP000275028">
    <property type="component" value="Segment"/>
</dbReference>
<evidence type="ECO:0000259" key="1">
    <source>
        <dbReference type="Pfam" id="PF04233"/>
    </source>
</evidence>
<keyword evidence="3" id="KW-1185">Reference proteome</keyword>
<keyword evidence="2" id="KW-0328">Glycosyltransferase</keyword>
<sequence>MAVPKPPPNPEIDARVLARRQKDLDGFNEKYQDIIDQRAVKYAAEVAPTWKRIGRNVTDEIKAIYNELQDANGVPITEKPISKEKLRNMERNLQRLASLQAQLVKQMGTPEQAEKLKKNLAYSVAHAYYFEAFGMEQAARVAMNVPVLTHNQVMGIIANPWLPDGNTYSDRIRANTAYLAQKMKGAVEEAVGNGWGINRTARRIQEIAGEGYHNAVRLARTEINRAAAQGANHAYMQNSDILDGKRWNAVLDRRTAPKDAANDGKIYELDYDTPENPAVPGERIPNHPNCRCKYSPVLSALGVSTRERIARGAGDTATGNFGERTYTKARTYREYAKERGLPDLDDRLRNDNPRRYLRRGESLADFVKEKTPATKKVVEQVTAAEGFKQLVEARIAKGVKTEADAVEVGDLVRQEIEKNIPPEARELADKVKALKEEQDKTYARYIEIKKMDLFARQPYIDEMDQAARRWHELKNEIGGVQKQVATAQGTAAREVISQVVPLGNPGKTAWAKGTHKATREAYDSITPYLPTSWLEKSNAGKEMIGRKVKRGHYWGGTSSKPAEFYVSGDTAAARSKVALHEMGHRMEHMIPDIKRLEHEFYTRRTAGEAKKTLPGYSSKEKGRLDDFLNPYMGKDYGNTESSFYEILSMGLEGVYMATTPIHTDKDYYNFILGVLVSIK</sequence>
<dbReference type="NCBIfam" id="TIGR01641">
    <property type="entry name" value="phageSPP1_gp7"/>
    <property type="match status" value="1"/>
</dbReference>
<protein>
    <submittedName>
        <fullName evidence="2">NAD(+)--arginine ADP-ribosyltransferase</fullName>
        <ecNumber evidence="2">2.4.2.31</ecNumber>
    </submittedName>
</protein>
<evidence type="ECO:0000313" key="2">
    <source>
        <dbReference type="EMBL" id="AYP68438.1"/>
    </source>
</evidence>
<dbReference type="GO" id="GO:0106274">
    <property type="term" value="F:NAD+-protein-arginine ADP-ribosyltransferase activity"/>
    <property type="evidence" value="ECO:0007669"/>
    <property type="project" value="UniProtKB-EC"/>
</dbReference>